<dbReference type="STRING" id="1492898.SY85_07455"/>
<dbReference type="Pfam" id="PF05036">
    <property type="entry name" value="SPOR"/>
    <property type="match status" value="1"/>
</dbReference>
<dbReference type="GO" id="GO:0042834">
    <property type="term" value="F:peptidoglycan binding"/>
    <property type="evidence" value="ECO:0007669"/>
    <property type="project" value="InterPro"/>
</dbReference>
<reference evidence="2 3" key="2">
    <citation type="journal article" date="2016" name="Int. J. Syst. Evol. Microbiol.">
        <title>Flavisolibacter tropicus sp. nov., isolated from tropical soil.</title>
        <authorList>
            <person name="Lee J.J."/>
            <person name="Kang M.S."/>
            <person name="Kim G.S."/>
            <person name="Lee C.S."/>
            <person name="Lim S."/>
            <person name="Lee J."/>
            <person name="Roh S.H."/>
            <person name="Kang H."/>
            <person name="Ha J.M."/>
            <person name="Bae S."/>
            <person name="Jung H.Y."/>
            <person name="Kim M.K."/>
        </authorList>
    </citation>
    <scope>NUCLEOTIDE SEQUENCE [LARGE SCALE GENOMIC DNA]</scope>
    <source>
        <strain evidence="2 3">LCS9</strain>
    </source>
</reference>
<evidence type="ECO:0000259" key="1">
    <source>
        <dbReference type="Pfam" id="PF05036"/>
    </source>
</evidence>
<dbReference type="KEGG" id="fla:SY85_07455"/>
<proteinExistence type="predicted"/>
<dbReference type="InterPro" id="IPR007730">
    <property type="entry name" value="SPOR-like_dom"/>
</dbReference>
<sequence>MTSAPSTSVIVHKDPRVDALIKKQGSINKTVKKNSARFGKGYRLMIVNTNKRDEAIAAKTKVYTYFPELKAYLSYQSPYFKLKAGNFKTRDEAERYRKLMSPHFPKGVFIMNDTIEIKPEKDTGEVEE</sequence>
<gene>
    <name evidence="2" type="ORF">SY85_07455</name>
</gene>
<feature type="domain" description="SPOR" evidence="1">
    <location>
        <begin position="40"/>
        <end position="101"/>
    </location>
</feature>
<dbReference type="AlphaFoldDB" id="A0A172U263"/>
<accession>A0A172U263</accession>
<evidence type="ECO:0000313" key="3">
    <source>
        <dbReference type="Proteomes" id="UP000077177"/>
    </source>
</evidence>
<dbReference type="EMBL" id="CP011390">
    <property type="protein sequence ID" value="ANE53366.1"/>
    <property type="molecule type" value="Genomic_DNA"/>
</dbReference>
<organism evidence="2 3">
    <name type="scientific">Flavisolibacter tropicus</name>
    <dbReference type="NCBI Taxonomy" id="1492898"/>
    <lineage>
        <taxon>Bacteria</taxon>
        <taxon>Pseudomonadati</taxon>
        <taxon>Bacteroidota</taxon>
        <taxon>Chitinophagia</taxon>
        <taxon>Chitinophagales</taxon>
        <taxon>Chitinophagaceae</taxon>
        <taxon>Flavisolibacter</taxon>
    </lineage>
</organism>
<dbReference type="Proteomes" id="UP000077177">
    <property type="component" value="Chromosome"/>
</dbReference>
<name>A0A172U263_9BACT</name>
<reference evidence="3" key="1">
    <citation type="submission" date="2015-01" db="EMBL/GenBank/DDBJ databases">
        <title>Flavisolibacter sp./LCS9/ whole genome sequencing.</title>
        <authorList>
            <person name="Kim M.K."/>
            <person name="Srinivasan S."/>
            <person name="Lee J.-J."/>
        </authorList>
    </citation>
    <scope>NUCLEOTIDE SEQUENCE [LARGE SCALE GENOMIC DNA]</scope>
    <source>
        <strain evidence="3">LCS9</strain>
    </source>
</reference>
<keyword evidence="3" id="KW-1185">Reference proteome</keyword>
<protein>
    <recommendedName>
        <fullName evidence="1">SPOR domain-containing protein</fullName>
    </recommendedName>
</protein>
<evidence type="ECO:0000313" key="2">
    <source>
        <dbReference type="EMBL" id="ANE53366.1"/>
    </source>
</evidence>